<keyword evidence="3" id="KW-1185">Reference proteome</keyword>
<proteinExistence type="predicted"/>
<dbReference type="SUPFAM" id="SSF109604">
    <property type="entry name" value="HD-domain/PDEase-like"/>
    <property type="match status" value="1"/>
</dbReference>
<name>A0A968KZV1_9SPIO</name>
<organism evidence="2 3">
    <name type="scientific">Entomospira culicis</name>
    <dbReference type="NCBI Taxonomy" id="2719989"/>
    <lineage>
        <taxon>Bacteria</taxon>
        <taxon>Pseudomonadati</taxon>
        <taxon>Spirochaetota</taxon>
        <taxon>Spirochaetia</taxon>
        <taxon>Spirochaetales</taxon>
        <taxon>Spirochaetaceae</taxon>
        <taxon>Entomospira</taxon>
    </lineage>
</organism>
<dbReference type="AlphaFoldDB" id="A0A968KZV1"/>
<dbReference type="PANTHER" id="PTHR40517:SF1">
    <property type="entry name" value="METAL-DEPENDENT PHOSPHOHYDROLASE, HD SUPERFAMILY-RELATED"/>
    <property type="match status" value="1"/>
</dbReference>
<dbReference type="Gene3D" id="1.10.3210.10">
    <property type="entry name" value="Hypothetical protein af1432"/>
    <property type="match status" value="1"/>
</dbReference>
<evidence type="ECO:0000259" key="1">
    <source>
        <dbReference type="SMART" id="SM00471"/>
    </source>
</evidence>
<dbReference type="EMBL" id="JAATLM010000001">
    <property type="protein sequence ID" value="NIZ69696.1"/>
    <property type="molecule type" value="Genomic_DNA"/>
</dbReference>
<evidence type="ECO:0000313" key="3">
    <source>
        <dbReference type="Proteomes" id="UP000778951"/>
    </source>
</evidence>
<dbReference type="RefSeq" id="WP_167695781.1">
    <property type="nucleotide sequence ID" value="NZ_CP118181.1"/>
</dbReference>
<dbReference type="PANTHER" id="PTHR40517">
    <property type="entry name" value="METAL-DEPENDENT PHOSPHOHYDROLASE, HD SUPERFAMILY-RELATED"/>
    <property type="match status" value="1"/>
</dbReference>
<accession>A0A968KZV1</accession>
<dbReference type="InterPro" id="IPR039967">
    <property type="entry name" value="MJ1020-like"/>
</dbReference>
<comment type="caution">
    <text evidence="2">The sequence shown here is derived from an EMBL/GenBank/DDBJ whole genome shotgun (WGS) entry which is preliminary data.</text>
</comment>
<protein>
    <submittedName>
        <fullName evidence="2">Phosphohydrolase</fullName>
    </submittedName>
</protein>
<dbReference type="Proteomes" id="UP000778951">
    <property type="component" value="Unassembled WGS sequence"/>
</dbReference>
<evidence type="ECO:0000313" key="2">
    <source>
        <dbReference type="EMBL" id="NIZ69696.1"/>
    </source>
</evidence>
<reference evidence="2" key="1">
    <citation type="submission" date="2020-03" db="EMBL/GenBank/DDBJ databases">
        <title>Spirochaetal bacteria isolated from arthropods constitute a novel genus Entomospira genus novum within the order Spirochaetales.</title>
        <authorList>
            <person name="Grana-Miraglia L."/>
            <person name="Sikutova S."/>
            <person name="Fingerle V."/>
            <person name="Sing A."/>
            <person name="Castillo-Ramirez S."/>
            <person name="Margos G."/>
            <person name="Rudolf I."/>
        </authorList>
    </citation>
    <scope>NUCLEOTIDE SEQUENCE</scope>
    <source>
        <strain evidence="2">BR149</strain>
    </source>
</reference>
<feature type="domain" description="HD/PDEase" evidence="1">
    <location>
        <begin position="54"/>
        <end position="190"/>
    </location>
</feature>
<dbReference type="InterPro" id="IPR003607">
    <property type="entry name" value="HD/PDEase_dom"/>
</dbReference>
<dbReference type="SMART" id="SM00471">
    <property type="entry name" value="HDc"/>
    <property type="match status" value="1"/>
</dbReference>
<gene>
    <name evidence="2" type="ORF">HCT48_05645</name>
</gene>
<sequence length="274" mass="30552">MQYRITEKEEELNAQLRALVQDKPSQLLELLINDVEVRTIQEYANHVSIARLNYNDHGPVHMRIVARNALQIAQLLRQQGFKLSLTKEGVGTQADEDCALLLAGFLHDTGMTLTRQMHEQTALVLTMPIMNRLLDAVYGEDPMKYVVRSLTLEAILGHMGTVTIHSLEAGVMLVADGCDLERGRAELVIASTQHDFDGTAQVGTVHQHSVHAIDRVRLTTGTKRKVAVIIQMRNPTGYFQVEETLLGKMKQSPIKGEVEVVVHSQGLESVVYLL</sequence>